<dbReference type="PROSITE" id="PS51257">
    <property type="entry name" value="PROKAR_LIPOPROTEIN"/>
    <property type="match status" value="1"/>
</dbReference>
<evidence type="ECO:0000259" key="2">
    <source>
        <dbReference type="PROSITE" id="PS50930"/>
    </source>
</evidence>
<dbReference type="PANTHER" id="PTHR37299:SF1">
    <property type="entry name" value="STAGE 0 SPORULATION PROTEIN A HOMOLOG"/>
    <property type="match status" value="1"/>
</dbReference>
<accession>A0A840CQA4</accession>
<keyword evidence="1" id="KW-1133">Transmembrane helix</keyword>
<dbReference type="InterPro" id="IPR046947">
    <property type="entry name" value="LytR-like"/>
</dbReference>
<dbReference type="SMART" id="SM00850">
    <property type="entry name" value="LytTR"/>
    <property type="match status" value="1"/>
</dbReference>
<keyword evidence="4" id="KW-1185">Reference proteome</keyword>
<feature type="domain" description="HTH LytTR-type" evidence="2">
    <location>
        <begin position="170"/>
        <end position="274"/>
    </location>
</feature>
<dbReference type="Pfam" id="PF04397">
    <property type="entry name" value="LytTR"/>
    <property type="match status" value="1"/>
</dbReference>
<dbReference type="EMBL" id="JACIEP010000012">
    <property type="protein sequence ID" value="MBB4037221.1"/>
    <property type="molecule type" value="Genomic_DNA"/>
</dbReference>
<dbReference type="GO" id="GO:0003677">
    <property type="term" value="F:DNA binding"/>
    <property type="evidence" value="ECO:0007669"/>
    <property type="project" value="InterPro"/>
</dbReference>
<dbReference type="RefSeq" id="WP_183308081.1">
    <property type="nucleotide sequence ID" value="NZ_JACIEP010000012.1"/>
</dbReference>
<feature type="transmembrane region" description="Helical" evidence="1">
    <location>
        <begin position="71"/>
        <end position="97"/>
    </location>
</feature>
<keyword evidence="1" id="KW-0472">Membrane</keyword>
<proteinExistence type="predicted"/>
<feature type="transmembrane region" description="Helical" evidence="1">
    <location>
        <begin position="39"/>
        <end position="59"/>
    </location>
</feature>
<evidence type="ECO:0000313" key="4">
    <source>
        <dbReference type="Proteomes" id="UP000555103"/>
    </source>
</evidence>
<dbReference type="PANTHER" id="PTHR37299">
    <property type="entry name" value="TRANSCRIPTIONAL REGULATOR-RELATED"/>
    <property type="match status" value="1"/>
</dbReference>
<dbReference type="Proteomes" id="UP000555103">
    <property type="component" value="Unassembled WGS sequence"/>
</dbReference>
<dbReference type="PROSITE" id="PS50930">
    <property type="entry name" value="HTH_LYTTR"/>
    <property type="match status" value="1"/>
</dbReference>
<dbReference type="AlphaFoldDB" id="A0A840CQA4"/>
<feature type="transmembrane region" description="Helical" evidence="1">
    <location>
        <begin position="109"/>
        <end position="129"/>
    </location>
</feature>
<dbReference type="GO" id="GO:0000156">
    <property type="term" value="F:phosphorelay response regulator activity"/>
    <property type="evidence" value="ECO:0007669"/>
    <property type="project" value="InterPro"/>
</dbReference>
<comment type="caution">
    <text evidence="3">The sequence shown here is derived from an EMBL/GenBank/DDBJ whole genome shotgun (WGS) entry which is preliminary data.</text>
</comment>
<keyword evidence="1" id="KW-0812">Transmembrane</keyword>
<organism evidence="3 4">
    <name type="scientific">Dysgonomonas hofstadii</name>
    <dbReference type="NCBI Taxonomy" id="637886"/>
    <lineage>
        <taxon>Bacteria</taxon>
        <taxon>Pseudomonadati</taxon>
        <taxon>Bacteroidota</taxon>
        <taxon>Bacteroidia</taxon>
        <taxon>Bacteroidales</taxon>
        <taxon>Dysgonomonadaceae</taxon>
        <taxon>Dysgonomonas</taxon>
    </lineage>
</organism>
<name>A0A840CQA4_9BACT</name>
<gene>
    <name evidence="3" type="ORF">GGR21_003138</name>
</gene>
<sequence>MDKRQIIIHIIIAVLAACILYICSRPLVTVPDSVLITDVVASGIVLSGLLLLLSNIVAYNPFSNLSLRQKLINYSALAILFVTCWIVLEYFVLYISFPPEKWQLLYPLLPVRILIAIFIYIITILIHSVQQEREPEEKENESGNENIVRQTIPEEMQKNEPETIEILERIAVKNGQKIEVIPVHEIACILAEGDYVMIHSQKGRYLKEQTMKSLEAGLPSDKFVRVHRSSIVNVDFIAQIELYDKQNQLLKLKNGVQVKVSQAGYRSLKSTIGL</sequence>
<evidence type="ECO:0000313" key="3">
    <source>
        <dbReference type="EMBL" id="MBB4037221.1"/>
    </source>
</evidence>
<reference evidence="3 4" key="1">
    <citation type="submission" date="2020-08" db="EMBL/GenBank/DDBJ databases">
        <title>Genomic Encyclopedia of Type Strains, Phase IV (KMG-IV): sequencing the most valuable type-strain genomes for metagenomic binning, comparative biology and taxonomic classification.</title>
        <authorList>
            <person name="Goeker M."/>
        </authorList>
    </citation>
    <scope>NUCLEOTIDE SEQUENCE [LARGE SCALE GENOMIC DNA]</scope>
    <source>
        <strain evidence="3 4">DSM 104969</strain>
    </source>
</reference>
<evidence type="ECO:0000256" key="1">
    <source>
        <dbReference type="SAM" id="Phobius"/>
    </source>
</evidence>
<dbReference type="InterPro" id="IPR007492">
    <property type="entry name" value="LytTR_DNA-bd_dom"/>
</dbReference>
<feature type="transmembrane region" description="Helical" evidence="1">
    <location>
        <begin position="7"/>
        <end position="27"/>
    </location>
</feature>
<protein>
    <recommendedName>
        <fullName evidence="2">HTH LytTR-type domain-containing protein</fullName>
    </recommendedName>
</protein>
<dbReference type="Gene3D" id="2.40.50.1020">
    <property type="entry name" value="LytTr DNA-binding domain"/>
    <property type="match status" value="1"/>
</dbReference>